<dbReference type="Gene3D" id="3.40.50.720">
    <property type="entry name" value="NAD(P)-binding Rossmann-like Domain"/>
    <property type="match status" value="1"/>
</dbReference>
<evidence type="ECO:0000259" key="8">
    <source>
        <dbReference type="Pfam" id="PF08501"/>
    </source>
</evidence>
<dbReference type="STRING" id="721133.SAMN05216176_105184"/>
<evidence type="ECO:0000313" key="10">
    <source>
        <dbReference type="Proteomes" id="UP000007374"/>
    </source>
</evidence>
<dbReference type="GO" id="GO:0009073">
    <property type="term" value="P:aromatic amino acid family biosynthetic process"/>
    <property type="evidence" value="ECO:0007669"/>
    <property type="project" value="UniProtKB-KW"/>
</dbReference>
<evidence type="ECO:0000256" key="5">
    <source>
        <dbReference type="ARBA" id="ARBA00023141"/>
    </source>
</evidence>
<reference evidence="9 10" key="1">
    <citation type="journal article" date="2012" name="J. Bacteriol.">
        <title>Genome Sequence of Nitratireductor indicus Type Strain C115.</title>
        <authorList>
            <person name="Lai Q."/>
            <person name="Li G."/>
            <person name="Yu Z."/>
            <person name="Shao Z."/>
        </authorList>
    </citation>
    <scope>NUCLEOTIDE SEQUENCE [LARGE SCALE GENOMIC DNA]</scope>
    <source>
        <strain evidence="9 10">C115</strain>
    </source>
</reference>
<name>K2NZ58_9HYPH</name>
<dbReference type="GO" id="GO:0005829">
    <property type="term" value="C:cytosol"/>
    <property type="evidence" value="ECO:0007669"/>
    <property type="project" value="TreeGrafter"/>
</dbReference>
<keyword evidence="5" id="KW-0057">Aromatic amino acid biosynthesis</keyword>
<evidence type="ECO:0000313" key="9">
    <source>
        <dbReference type="EMBL" id="EKF43149.1"/>
    </source>
</evidence>
<keyword evidence="3" id="KW-0521">NADP</keyword>
<dbReference type="GO" id="GO:0019632">
    <property type="term" value="P:shikimate metabolic process"/>
    <property type="evidence" value="ECO:0007669"/>
    <property type="project" value="TreeGrafter"/>
</dbReference>
<dbReference type="RefSeq" id="WP_009756303.1">
    <property type="nucleotide sequence ID" value="NZ_AMSI01000004.1"/>
</dbReference>
<dbReference type="Gene3D" id="3.40.50.10860">
    <property type="entry name" value="Leucine Dehydrogenase, chain A, domain 1"/>
    <property type="match status" value="1"/>
</dbReference>
<sequence length="272" mass="28222">MVAPALAVNGSTKIMGVIGDPIAQVMTPTTINPIFAARGANIVCVPLHIDARELDTAWAGLKALRNLIGFGITLPHKQAALALCDSLDPLAKRVGAVNLVRREADGTFRGYQFDGKGFVRGLKAQGHTLSGSHCLMVGAGGAAIAIAFALAEEGAASLTIANRTRTKAEELADAVNRAMGRSFARAGDPRPTPGEIIINATSLGLSASDPLPIDASLVDETMLVAEVIAKPEVTPLLQAAHARGARVHSGIHMIRGQVDLIAAHIAEVQTDS</sequence>
<dbReference type="EMBL" id="AMSI01000004">
    <property type="protein sequence ID" value="EKF43149.1"/>
    <property type="molecule type" value="Genomic_DNA"/>
</dbReference>
<dbReference type="SUPFAM" id="SSF53223">
    <property type="entry name" value="Aminoacid dehydrogenase-like, N-terminal domain"/>
    <property type="match status" value="1"/>
</dbReference>
<accession>K2NZ58</accession>
<dbReference type="UniPathway" id="UPA00053">
    <property type="reaction ID" value="UER00087"/>
</dbReference>
<proteinExistence type="predicted"/>
<dbReference type="InterPro" id="IPR046346">
    <property type="entry name" value="Aminoacid_DH-like_N_sf"/>
</dbReference>
<keyword evidence="4" id="KW-0560">Oxidoreductase</keyword>
<dbReference type="AlphaFoldDB" id="K2NZ58"/>
<dbReference type="eggNOG" id="COG0169">
    <property type="taxonomic scope" value="Bacteria"/>
</dbReference>
<feature type="domain" description="Shikimate dehydrogenase substrate binding N-terminal" evidence="8">
    <location>
        <begin position="17"/>
        <end position="100"/>
    </location>
</feature>
<evidence type="ECO:0000256" key="3">
    <source>
        <dbReference type="ARBA" id="ARBA00022857"/>
    </source>
</evidence>
<organism evidence="9 10">
    <name type="scientific">Nitratireductor indicus C115</name>
    <dbReference type="NCBI Taxonomy" id="1231190"/>
    <lineage>
        <taxon>Bacteria</taxon>
        <taxon>Pseudomonadati</taxon>
        <taxon>Pseudomonadota</taxon>
        <taxon>Alphaproteobacteria</taxon>
        <taxon>Hyphomicrobiales</taxon>
        <taxon>Phyllobacteriaceae</taxon>
        <taxon>Nitratireductor</taxon>
    </lineage>
</organism>
<comment type="catalytic activity">
    <reaction evidence="6">
        <text>shikimate + NADP(+) = 3-dehydroshikimate + NADPH + H(+)</text>
        <dbReference type="Rhea" id="RHEA:17737"/>
        <dbReference type="ChEBI" id="CHEBI:15378"/>
        <dbReference type="ChEBI" id="CHEBI:16630"/>
        <dbReference type="ChEBI" id="CHEBI:36208"/>
        <dbReference type="ChEBI" id="CHEBI:57783"/>
        <dbReference type="ChEBI" id="CHEBI:58349"/>
        <dbReference type="EC" id="1.1.1.25"/>
    </reaction>
</comment>
<dbReference type="Proteomes" id="UP000007374">
    <property type="component" value="Unassembled WGS sequence"/>
</dbReference>
<keyword evidence="5" id="KW-0028">Amino-acid biosynthesis</keyword>
<keyword evidence="10" id="KW-1185">Reference proteome</keyword>
<evidence type="ECO:0000256" key="4">
    <source>
        <dbReference type="ARBA" id="ARBA00023002"/>
    </source>
</evidence>
<dbReference type="InterPro" id="IPR013708">
    <property type="entry name" value="Shikimate_DH-bd_N"/>
</dbReference>
<dbReference type="GO" id="GO:0009423">
    <property type="term" value="P:chorismate biosynthetic process"/>
    <property type="evidence" value="ECO:0007669"/>
    <property type="project" value="UniProtKB-UniPathway"/>
</dbReference>
<dbReference type="PANTHER" id="PTHR21089:SF1">
    <property type="entry name" value="BIFUNCTIONAL 3-DEHYDROQUINATE DEHYDRATASE_SHIKIMATE DEHYDROGENASE, CHLOROPLASTIC"/>
    <property type="match status" value="1"/>
</dbReference>
<evidence type="ECO:0000259" key="7">
    <source>
        <dbReference type="Pfam" id="PF01488"/>
    </source>
</evidence>
<dbReference type="InterPro" id="IPR006151">
    <property type="entry name" value="Shikm_DH/Glu-tRNA_Rdtase"/>
</dbReference>
<comment type="pathway">
    <text evidence="1">Metabolic intermediate biosynthesis; chorismate biosynthesis; chorismate from D-erythrose 4-phosphate and phosphoenolpyruvate: step 4/7.</text>
</comment>
<gene>
    <name evidence="9" type="ORF">NA8A_07429</name>
</gene>
<evidence type="ECO:0000256" key="1">
    <source>
        <dbReference type="ARBA" id="ARBA00004871"/>
    </source>
</evidence>
<dbReference type="SUPFAM" id="SSF51735">
    <property type="entry name" value="NAD(P)-binding Rossmann-fold domains"/>
    <property type="match status" value="1"/>
</dbReference>
<dbReference type="Pfam" id="PF01488">
    <property type="entry name" value="Shikimate_DH"/>
    <property type="match status" value="1"/>
</dbReference>
<protein>
    <recommendedName>
        <fullName evidence="2">shikimate dehydrogenase (NADP(+))</fullName>
        <ecNumber evidence="2">1.1.1.25</ecNumber>
    </recommendedName>
</protein>
<dbReference type="Pfam" id="PF08501">
    <property type="entry name" value="Shikimate_dh_N"/>
    <property type="match status" value="1"/>
</dbReference>
<dbReference type="GO" id="GO:0050661">
    <property type="term" value="F:NADP binding"/>
    <property type="evidence" value="ECO:0007669"/>
    <property type="project" value="TreeGrafter"/>
</dbReference>
<dbReference type="CDD" id="cd01065">
    <property type="entry name" value="NAD_bind_Shikimate_DH"/>
    <property type="match status" value="1"/>
</dbReference>
<dbReference type="InterPro" id="IPR022893">
    <property type="entry name" value="Shikimate_DH_fam"/>
</dbReference>
<dbReference type="GO" id="GO:0004764">
    <property type="term" value="F:shikimate 3-dehydrogenase (NADP+) activity"/>
    <property type="evidence" value="ECO:0007669"/>
    <property type="project" value="UniProtKB-EC"/>
</dbReference>
<dbReference type="PANTHER" id="PTHR21089">
    <property type="entry name" value="SHIKIMATE DEHYDROGENASE"/>
    <property type="match status" value="1"/>
</dbReference>
<feature type="domain" description="Quinate/shikimate 5-dehydrogenase/glutamyl-tRNA reductase" evidence="7">
    <location>
        <begin position="127"/>
        <end position="177"/>
    </location>
</feature>
<comment type="caution">
    <text evidence="9">The sequence shown here is derived from an EMBL/GenBank/DDBJ whole genome shotgun (WGS) entry which is preliminary data.</text>
</comment>
<dbReference type="PATRIC" id="fig|1231190.3.peg.1557"/>
<evidence type="ECO:0000256" key="2">
    <source>
        <dbReference type="ARBA" id="ARBA00012962"/>
    </source>
</evidence>
<evidence type="ECO:0000256" key="6">
    <source>
        <dbReference type="ARBA" id="ARBA00049442"/>
    </source>
</evidence>
<dbReference type="OrthoDB" id="7873617at2"/>
<dbReference type="EC" id="1.1.1.25" evidence="2"/>
<dbReference type="InterPro" id="IPR036291">
    <property type="entry name" value="NAD(P)-bd_dom_sf"/>
</dbReference>